<dbReference type="EMBL" id="ML735750">
    <property type="protein sequence ID" value="KAE8416542.1"/>
    <property type="molecule type" value="Genomic_DNA"/>
</dbReference>
<protein>
    <submittedName>
        <fullName evidence="1">Uncharacterized protein</fullName>
    </submittedName>
</protein>
<dbReference type="Proteomes" id="UP000325395">
    <property type="component" value="Unassembled WGS sequence"/>
</dbReference>
<proteinExistence type="predicted"/>
<gene>
    <name evidence="1" type="ORF">BDV36DRAFT_259804</name>
</gene>
<evidence type="ECO:0000313" key="1">
    <source>
        <dbReference type="EMBL" id="KAE8416542.1"/>
    </source>
</evidence>
<keyword evidence="2" id="KW-1185">Reference proteome</keyword>
<name>A0ABQ6WHC4_9EURO</name>
<sequence>MYGETFLLDRPGAFNKRTFAKILTWVSNMNSGVVPTCSCLADGRPPMRKYSPAVWVETLRESSLW</sequence>
<reference evidence="1 2" key="1">
    <citation type="submission" date="2019-04" db="EMBL/GenBank/DDBJ databases">
        <authorList>
            <consortium name="DOE Joint Genome Institute"/>
            <person name="Mondo S."/>
            <person name="Kjaerbolling I."/>
            <person name="Vesth T."/>
            <person name="Frisvad J.C."/>
            <person name="Nybo J.L."/>
            <person name="Theobald S."/>
            <person name="Kildgaard S."/>
            <person name="Isbrandt T."/>
            <person name="Kuo A."/>
            <person name="Sato A."/>
            <person name="Lyhne E.K."/>
            <person name="Kogle M.E."/>
            <person name="Wiebenga A."/>
            <person name="Kun R.S."/>
            <person name="Lubbers R.J."/>
            <person name="Makela M.R."/>
            <person name="Barry K."/>
            <person name="Chovatia M."/>
            <person name="Clum A."/>
            <person name="Daum C."/>
            <person name="Haridas S."/>
            <person name="He G."/>
            <person name="LaButti K."/>
            <person name="Lipzen A."/>
            <person name="Riley R."/>
            <person name="Salamov A."/>
            <person name="Simmons B.A."/>
            <person name="Magnuson J.K."/>
            <person name="Henrissat B."/>
            <person name="Mortensen U.H."/>
            <person name="Larsen T.O."/>
            <person name="Devries R.P."/>
            <person name="Grigoriev I.V."/>
            <person name="Machida M."/>
            <person name="Baker S.E."/>
            <person name="Andersen M.R."/>
            <person name="Cantor M.N."/>
            <person name="Hua S.X."/>
        </authorList>
    </citation>
    <scope>NUCLEOTIDE SEQUENCE [LARGE SCALE GENOMIC DNA]</scope>
    <source>
        <strain evidence="1 2">CBS 117616</strain>
    </source>
</reference>
<evidence type="ECO:0000313" key="2">
    <source>
        <dbReference type="Proteomes" id="UP000325395"/>
    </source>
</evidence>
<organism evidence="1 2">
    <name type="scientific">Aspergillus pseudocaelatus</name>
    <dbReference type="NCBI Taxonomy" id="1825620"/>
    <lineage>
        <taxon>Eukaryota</taxon>
        <taxon>Fungi</taxon>
        <taxon>Dikarya</taxon>
        <taxon>Ascomycota</taxon>
        <taxon>Pezizomycotina</taxon>
        <taxon>Eurotiomycetes</taxon>
        <taxon>Eurotiomycetidae</taxon>
        <taxon>Eurotiales</taxon>
        <taxon>Aspergillaceae</taxon>
        <taxon>Aspergillus</taxon>
        <taxon>Aspergillus subgen. Circumdati</taxon>
    </lineage>
</organism>
<accession>A0ABQ6WHC4</accession>